<dbReference type="AlphaFoldDB" id="A0A9X2MR42"/>
<evidence type="ECO:0000256" key="5">
    <source>
        <dbReference type="ARBA" id="ARBA00023136"/>
    </source>
</evidence>
<dbReference type="InterPro" id="IPR051598">
    <property type="entry name" value="TSUP/Inactive_protease-like"/>
</dbReference>
<keyword evidence="3 6" id="KW-0812">Transmembrane</keyword>
<keyword evidence="8" id="KW-1185">Reference proteome</keyword>
<evidence type="ECO:0000256" key="6">
    <source>
        <dbReference type="RuleBase" id="RU363041"/>
    </source>
</evidence>
<feature type="transmembrane region" description="Helical" evidence="6">
    <location>
        <begin position="182"/>
        <end position="205"/>
    </location>
</feature>
<evidence type="ECO:0000256" key="2">
    <source>
        <dbReference type="ARBA" id="ARBA00009142"/>
    </source>
</evidence>
<evidence type="ECO:0000256" key="3">
    <source>
        <dbReference type="ARBA" id="ARBA00022692"/>
    </source>
</evidence>
<dbReference type="InterPro" id="IPR002781">
    <property type="entry name" value="TM_pro_TauE-like"/>
</dbReference>
<reference evidence="7" key="1">
    <citation type="submission" date="2022-08" db="EMBL/GenBank/DDBJ databases">
        <title>The genomic sequence of strain Paenibacillus sp. SCIV0701.</title>
        <authorList>
            <person name="Zhao H."/>
        </authorList>
    </citation>
    <scope>NUCLEOTIDE SEQUENCE</scope>
    <source>
        <strain evidence="7">SCIV0701</strain>
    </source>
</reference>
<dbReference type="PANTHER" id="PTHR43701:SF2">
    <property type="entry name" value="MEMBRANE TRANSPORTER PROTEIN YJNA-RELATED"/>
    <property type="match status" value="1"/>
</dbReference>
<sequence>MFLGIFLAMFAAGLLLGFVGAGGSGFIISILTTIFGLPLHTALGTALSAMIFSSVSGTISHYREGNIVLRNGLVVGVFGACGAWICSRISVGIDEGALQYMTAAVLYLSSGLLWLRMYAVGRMKAEAPLPGETAAAGEGRRPLPWLKGGVIGLACGALSGLFGVGATPFIQLSLMAFMKMKVSQAAGTTMLVIVPIAVAGGAGFYGSGHLDLKLLAVVLAAITAGSYIGAKFTKRLPSAMLKVSMVTIPMLGATLLLF</sequence>
<dbReference type="RefSeq" id="WP_257445802.1">
    <property type="nucleotide sequence ID" value="NZ_JANIPJ010000007.1"/>
</dbReference>
<comment type="similarity">
    <text evidence="2 6">Belongs to the 4-toluene sulfonate uptake permease (TSUP) (TC 2.A.102) family.</text>
</comment>
<proteinExistence type="inferred from homology"/>
<evidence type="ECO:0000256" key="4">
    <source>
        <dbReference type="ARBA" id="ARBA00022989"/>
    </source>
</evidence>
<dbReference type="PANTHER" id="PTHR43701">
    <property type="entry name" value="MEMBRANE TRANSPORTER PROTEIN MJ0441-RELATED"/>
    <property type="match status" value="1"/>
</dbReference>
<evidence type="ECO:0000313" key="8">
    <source>
        <dbReference type="Proteomes" id="UP001141950"/>
    </source>
</evidence>
<dbReference type="Proteomes" id="UP001141950">
    <property type="component" value="Unassembled WGS sequence"/>
</dbReference>
<name>A0A9X2MR42_9BACL</name>
<accession>A0A9X2MR42</accession>
<dbReference type="GO" id="GO:0005886">
    <property type="term" value="C:plasma membrane"/>
    <property type="evidence" value="ECO:0007669"/>
    <property type="project" value="UniProtKB-SubCell"/>
</dbReference>
<feature type="transmembrane region" description="Helical" evidence="6">
    <location>
        <begin position="97"/>
        <end position="115"/>
    </location>
</feature>
<comment type="caution">
    <text evidence="7">The sequence shown here is derived from an EMBL/GenBank/DDBJ whole genome shotgun (WGS) entry which is preliminary data.</text>
</comment>
<dbReference type="Pfam" id="PF01925">
    <property type="entry name" value="TauE"/>
    <property type="match status" value="1"/>
</dbReference>
<feature type="transmembrane region" description="Helical" evidence="6">
    <location>
        <begin position="150"/>
        <end position="170"/>
    </location>
</feature>
<protein>
    <recommendedName>
        <fullName evidence="6">Probable membrane transporter protein</fullName>
    </recommendedName>
</protein>
<evidence type="ECO:0000256" key="1">
    <source>
        <dbReference type="ARBA" id="ARBA00004141"/>
    </source>
</evidence>
<comment type="subcellular location">
    <subcellularLocation>
        <location evidence="6">Cell membrane</location>
        <topology evidence="6">Multi-pass membrane protein</topology>
    </subcellularLocation>
    <subcellularLocation>
        <location evidence="1">Membrane</location>
        <topology evidence="1">Multi-pass membrane protein</topology>
    </subcellularLocation>
</comment>
<feature type="transmembrane region" description="Helical" evidence="6">
    <location>
        <begin position="31"/>
        <end position="55"/>
    </location>
</feature>
<gene>
    <name evidence="7" type="ORF">NQZ67_12220</name>
</gene>
<feature type="transmembrane region" description="Helical" evidence="6">
    <location>
        <begin position="212"/>
        <end position="230"/>
    </location>
</feature>
<organism evidence="7 8">
    <name type="scientific">Paenibacillus soyae</name>
    <dbReference type="NCBI Taxonomy" id="2969249"/>
    <lineage>
        <taxon>Bacteria</taxon>
        <taxon>Bacillati</taxon>
        <taxon>Bacillota</taxon>
        <taxon>Bacilli</taxon>
        <taxon>Bacillales</taxon>
        <taxon>Paenibacillaceae</taxon>
        <taxon>Paenibacillus</taxon>
    </lineage>
</organism>
<keyword evidence="6" id="KW-1003">Cell membrane</keyword>
<evidence type="ECO:0000313" key="7">
    <source>
        <dbReference type="EMBL" id="MCR2804644.1"/>
    </source>
</evidence>
<keyword evidence="4 6" id="KW-1133">Transmembrane helix</keyword>
<feature type="transmembrane region" description="Helical" evidence="6">
    <location>
        <begin position="67"/>
        <end position="85"/>
    </location>
</feature>
<dbReference type="EMBL" id="JANIPJ010000007">
    <property type="protein sequence ID" value="MCR2804644.1"/>
    <property type="molecule type" value="Genomic_DNA"/>
</dbReference>
<keyword evidence="5 6" id="KW-0472">Membrane</keyword>